<dbReference type="AlphaFoldDB" id="A0A2Z2HJX7"/>
<evidence type="ECO:0000313" key="2">
    <source>
        <dbReference type="Proteomes" id="UP000249949"/>
    </source>
</evidence>
<keyword evidence="2" id="KW-1185">Reference proteome</keyword>
<dbReference type="KEGG" id="nct:NMSP_0493"/>
<dbReference type="EMBL" id="CP021324">
    <property type="protein sequence ID" value="ARS64115.1"/>
    <property type="molecule type" value="Genomic_DNA"/>
</dbReference>
<sequence>MNKNISLLAMTSIIALLAIMIIPNTASAITNEITVTPINEKVSLETTITTLVVPENNTLPWGTVYGSASDVAERYPVIIQFYKGDEAVHIAQIDTKGDGSYEYKFRVRNLDTQTGQFTDIFQGEYTVKIFKVIPNTNQVV</sequence>
<protein>
    <recommendedName>
        <fullName evidence="3">Ser-Thr-rich glycosyl-phosphatidyl-inositol-anchored membrane family protein</fullName>
    </recommendedName>
</protein>
<evidence type="ECO:0000313" key="1">
    <source>
        <dbReference type="EMBL" id="ARS64115.1"/>
    </source>
</evidence>
<proteinExistence type="predicted"/>
<evidence type="ECO:0008006" key="3">
    <source>
        <dbReference type="Google" id="ProtNLM"/>
    </source>
</evidence>
<accession>A0A2Z2HJX7</accession>
<dbReference type="Proteomes" id="UP000249949">
    <property type="component" value="Chromosome"/>
</dbReference>
<organism evidence="1 2">
    <name type="scientific">Candidatus Nitrosomarinus catalinensis</name>
    <dbReference type="NCBI Taxonomy" id="1898749"/>
    <lineage>
        <taxon>Archaea</taxon>
        <taxon>Nitrososphaerota</taxon>
        <taxon>Nitrososphaeria</taxon>
        <taxon>Nitrosopumilales</taxon>
        <taxon>Nitrosopumilaceae</taxon>
        <taxon>Candidatus Nitrosomarinus</taxon>
    </lineage>
</organism>
<gene>
    <name evidence="1" type="ORF">NMSP_0493</name>
</gene>
<reference evidence="1 2" key="1">
    <citation type="journal article" date="2017" name="Environ. Microbiol.">
        <title>Genome and epigenome of a novel marine Thaumarchaeota strain suggest viral infection, phosphorothioation DNA modification and multiple restriction systems.</title>
        <authorList>
            <person name="Ahlgren N.A."/>
            <person name="Chen Y."/>
            <person name="Needham D.M."/>
            <person name="Parada A.E."/>
            <person name="Sachdeva R."/>
            <person name="Trinh V."/>
            <person name="Chen T."/>
            <person name="Fuhrman J.A."/>
        </authorList>
    </citation>
    <scope>NUCLEOTIDE SEQUENCE [LARGE SCALE GENOMIC DNA]</scope>
    <source>
        <strain evidence="1 2">SPOT01</strain>
    </source>
</reference>
<dbReference type="GeneID" id="32900985"/>
<name>A0A2Z2HJX7_9ARCH</name>
<dbReference type="RefSeq" id="WP_086907282.1">
    <property type="nucleotide sequence ID" value="NZ_CP021324.1"/>
</dbReference>